<organism evidence="2 3">
    <name type="scientific">Paraflavitalea soli</name>
    <dbReference type="NCBI Taxonomy" id="2315862"/>
    <lineage>
        <taxon>Bacteria</taxon>
        <taxon>Pseudomonadati</taxon>
        <taxon>Bacteroidota</taxon>
        <taxon>Chitinophagia</taxon>
        <taxon>Chitinophagales</taxon>
        <taxon>Chitinophagaceae</taxon>
        <taxon>Paraflavitalea</taxon>
    </lineage>
</organism>
<protein>
    <submittedName>
        <fullName evidence="2">SusD/RagB family nutrient-binding outer membrane lipoprotein</fullName>
    </submittedName>
</protein>
<dbReference type="AlphaFoldDB" id="A0A3B7MGN4"/>
<keyword evidence="1" id="KW-0732">Signal</keyword>
<proteinExistence type="predicted"/>
<dbReference type="OrthoDB" id="614457at2"/>
<name>A0A3B7MGN4_9BACT</name>
<dbReference type="Gene3D" id="1.25.40.390">
    <property type="match status" value="1"/>
</dbReference>
<dbReference type="InterPro" id="IPR011990">
    <property type="entry name" value="TPR-like_helical_dom_sf"/>
</dbReference>
<dbReference type="RefSeq" id="WP_119049372.1">
    <property type="nucleotide sequence ID" value="NZ_CP032157.1"/>
</dbReference>
<accession>A0A3B7MGN4</accession>
<dbReference type="InterPro" id="IPR041662">
    <property type="entry name" value="SusD-like_2"/>
</dbReference>
<feature type="chain" id="PRO_5017798698" evidence="1">
    <location>
        <begin position="24"/>
        <end position="509"/>
    </location>
</feature>
<dbReference type="PROSITE" id="PS51257">
    <property type="entry name" value="PROKAR_LIPOPROTEIN"/>
    <property type="match status" value="1"/>
</dbReference>
<evidence type="ECO:0000313" key="2">
    <source>
        <dbReference type="EMBL" id="AXY73534.1"/>
    </source>
</evidence>
<dbReference type="EMBL" id="CP032157">
    <property type="protein sequence ID" value="AXY73534.1"/>
    <property type="molecule type" value="Genomic_DNA"/>
</dbReference>
<gene>
    <name evidence="2" type="ORF">D3H65_05875</name>
</gene>
<feature type="signal peptide" evidence="1">
    <location>
        <begin position="1"/>
        <end position="23"/>
    </location>
</feature>
<evidence type="ECO:0000256" key="1">
    <source>
        <dbReference type="SAM" id="SignalP"/>
    </source>
</evidence>
<dbReference type="KEGG" id="pseg:D3H65_05875"/>
<dbReference type="Proteomes" id="UP000263900">
    <property type="component" value="Chromosome"/>
</dbReference>
<evidence type="ECO:0000313" key="3">
    <source>
        <dbReference type="Proteomes" id="UP000263900"/>
    </source>
</evidence>
<reference evidence="2 3" key="1">
    <citation type="submission" date="2018-09" db="EMBL/GenBank/DDBJ databases">
        <title>Genome sequencing of strain 6GH32-13.</title>
        <authorList>
            <person name="Weon H.-Y."/>
            <person name="Heo J."/>
            <person name="Kwon S.-W."/>
        </authorList>
    </citation>
    <scope>NUCLEOTIDE SEQUENCE [LARGE SCALE GENOMIC DNA]</scope>
    <source>
        <strain evidence="2 3">5GH32-13</strain>
    </source>
</reference>
<keyword evidence="2" id="KW-0449">Lipoprotein</keyword>
<sequence length="509" mass="56282">MKKLIIVFALPALLMTGCGKSFFDINSNPDVPTTTSITPDLILPAAMARTGIITTNNATNNSFATLGAWMGYWAVGTNYGAVTENRYSMTTDFGNPNWVNNYDIIFDYHTMQQKAEASGQDFYAGIAKIMKSLHYQILVDLFSNVPYSKAMDVKKNITPGYDKGEDIYKDLLKQITDGMDLIKNADASKNIGLTTADIMFHGNKTQWARFGNTLKLRLLIHMSQVAGFNPATEIAAITAEGNGFLTAGQTASVNPGYTNDKPNPYWTAYAFALSGNYSQDYRRANNFALNLMKGLNDERHKYFYRPVRGGTFAGQYRGIDFGLNNDPAHIYTETNLSDIGGSPTIAGGTSGLAKSATMDSWVLTAFESYFLQAEAVARGWMTGNAKTLYEEGVRESFRWLGVPNDVATANTYLGNADARIAWPAATADQIKVIIWQKYFAFNGNNHLEAWSDHRRTGVVQPSISIDAGRLTDHVPTRYLYATSEFSYNAANVQKEGTIDPYTATVFWDR</sequence>
<dbReference type="Pfam" id="PF12771">
    <property type="entry name" value="SusD-like_2"/>
    <property type="match status" value="1"/>
</dbReference>
<keyword evidence="3" id="KW-1185">Reference proteome</keyword>
<dbReference type="SUPFAM" id="SSF48452">
    <property type="entry name" value="TPR-like"/>
    <property type="match status" value="1"/>
</dbReference>